<dbReference type="EMBL" id="CP137541">
    <property type="protein sequence ID" value="WOP59036.1"/>
    <property type="molecule type" value="Genomic_DNA"/>
</dbReference>
<keyword evidence="2" id="KW-0472">Membrane</keyword>
<evidence type="ECO:0000256" key="1">
    <source>
        <dbReference type="SAM" id="MobiDB-lite"/>
    </source>
</evidence>
<evidence type="ECO:0008006" key="5">
    <source>
        <dbReference type="Google" id="ProtNLM"/>
    </source>
</evidence>
<name>A0AAX4FS88_XANEU</name>
<accession>A0AAX4FS88</accession>
<protein>
    <recommendedName>
        <fullName evidence="5">Type IV secretion protein DotF</fullName>
    </recommendedName>
</protein>
<feature type="region of interest" description="Disordered" evidence="1">
    <location>
        <begin position="108"/>
        <end position="131"/>
    </location>
</feature>
<dbReference type="AlphaFoldDB" id="A0AAX4FS88"/>
<dbReference type="RefSeq" id="WP_317720665.1">
    <property type="nucleotide sequence ID" value="NZ_CP137541.1"/>
</dbReference>
<evidence type="ECO:0000313" key="4">
    <source>
        <dbReference type="Proteomes" id="UP001304429"/>
    </source>
</evidence>
<keyword evidence="3" id="KW-0614">Plasmid</keyword>
<dbReference type="Proteomes" id="UP001304429">
    <property type="component" value="Plasmid p3191.2"/>
</dbReference>
<keyword evidence="2" id="KW-1133">Transmembrane helix</keyword>
<evidence type="ECO:0000256" key="2">
    <source>
        <dbReference type="SAM" id="Phobius"/>
    </source>
</evidence>
<feature type="transmembrane region" description="Helical" evidence="2">
    <location>
        <begin position="12"/>
        <end position="32"/>
    </location>
</feature>
<organism evidence="3 4">
    <name type="scientific">Xanthomonas euvesicatoria</name>
    <dbReference type="NCBI Taxonomy" id="456327"/>
    <lineage>
        <taxon>Bacteria</taxon>
        <taxon>Pseudomonadati</taxon>
        <taxon>Pseudomonadota</taxon>
        <taxon>Gammaproteobacteria</taxon>
        <taxon>Lysobacterales</taxon>
        <taxon>Lysobacteraceae</taxon>
        <taxon>Xanthomonas</taxon>
    </lineage>
</organism>
<proteinExistence type="predicted"/>
<geneLocation type="plasmid" evidence="3 4">
    <name>p3191.2</name>
</geneLocation>
<evidence type="ECO:0000313" key="3">
    <source>
        <dbReference type="EMBL" id="WOP59036.1"/>
    </source>
</evidence>
<gene>
    <name evidence="3" type="ORF">R5577_23240</name>
</gene>
<reference evidence="3" key="1">
    <citation type="submission" date="2023-10" db="EMBL/GenBank/DDBJ databases">
        <title>Comparative Genomic Analysis of Tomato Bacterial Spot Xanthomonads Reveals A New Lineage of Xanthomonas euvesicatoria.</title>
        <authorList>
            <person name="Huang C.-J."/>
            <person name="Wu T.-L."/>
            <person name="Wu Y.-L."/>
            <person name="Wang R.-S."/>
            <person name="Lin Y.-C."/>
        </authorList>
    </citation>
    <scope>NUCLEOTIDE SEQUENCE</scope>
    <source>
        <strain evidence="3">T0319-01</strain>
        <plasmid evidence="3">p3191.2</plasmid>
    </source>
</reference>
<feature type="region of interest" description="Disordered" evidence="1">
    <location>
        <begin position="155"/>
        <end position="190"/>
    </location>
</feature>
<sequence length="190" mass="20431">MSTKKQSMSFGKLLGIFGGSMVLLMIVAVIIIKVSSGSPKQAQQQVKEQQPEADIISEMDRRQSLANQENAASAAAQQRQQALAMQVEALSVDLESLRSRITALESGRSSDLVVKPQRRSSQAKARSYPAGSSVLPTYSGYKVQATVSGRAWIESEGGEDSVRVGDTLPPDKRVEAISPDTGVIISPRTR</sequence>
<keyword evidence="2" id="KW-0812">Transmembrane</keyword>